<evidence type="ECO:0000313" key="7">
    <source>
        <dbReference type="EMBL" id="SQD92755.1"/>
    </source>
</evidence>
<dbReference type="GO" id="GO:0015976">
    <property type="term" value="P:carbon utilization"/>
    <property type="evidence" value="ECO:0007669"/>
    <property type="project" value="InterPro"/>
</dbReference>
<evidence type="ECO:0000313" key="8">
    <source>
        <dbReference type="Proteomes" id="UP000249818"/>
    </source>
</evidence>
<comment type="cofactor">
    <cofactor evidence="6">
        <name>Zn(2+)</name>
        <dbReference type="ChEBI" id="CHEBI:29105"/>
    </cofactor>
    <text evidence="6">Binds 1 zinc ion per subunit.</text>
</comment>
<keyword evidence="4 7" id="KW-0456">Lyase</keyword>
<dbReference type="PROSITE" id="PS00704">
    <property type="entry name" value="PROK_CO2_ANHYDRASE_1"/>
    <property type="match status" value="1"/>
</dbReference>
<keyword evidence="8" id="KW-1185">Reference proteome</keyword>
<comment type="similarity">
    <text evidence="1">Belongs to the beta-class carbonic anhydrase family.</text>
</comment>
<comment type="catalytic activity">
    <reaction evidence="5">
        <text>hydrogencarbonate + H(+) = CO2 + H2O</text>
        <dbReference type="Rhea" id="RHEA:10748"/>
        <dbReference type="ChEBI" id="CHEBI:15377"/>
        <dbReference type="ChEBI" id="CHEBI:15378"/>
        <dbReference type="ChEBI" id="CHEBI:16526"/>
        <dbReference type="ChEBI" id="CHEBI:17544"/>
        <dbReference type="EC" id="4.2.1.1"/>
    </reaction>
</comment>
<evidence type="ECO:0000256" key="3">
    <source>
        <dbReference type="ARBA" id="ARBA00022833"/>
    </source>
</evidence>
<evidence type="ECO:0000256" key="2">
    <source>
        <dbReference type="ARBA" id="ARBA00012925"/>
    </source>
</evidence>
<dbReference type="InterPro" id="IPR001765">
    <property type="entry name" value="Carbonic_anhydrase"/>
</dbReference>
<dbReference type="OrthoDB" id="9797527at2"/>
<dbReference type="GO" id="GO:0008270">
    <property type="term" value="F:zinc ion binding"/>
    <property type="evidence" value="ECO:0007669"/>
    <property type="project" value="InterPro"/>
</dbReference>
<feature type="binding site" evidence="6">
    <location>
        <position position="54"/>
    </location>
    <ligand>
        <name>Zn(2+)</name>
        <dbReference type="ChEBI" id="CHEBI:29105"/>
    </ligand>
</feature>
<dbReference type="PANTHER" id="PTHR11002:SF79">
    <property type="entry name" value="CARBONIC ANHYDRASE 2"/>
    <property type="match status" value="1"/>
</dbReference>
<dbReference type="SUPFAM" id="SSF53056">
    <property type="entry name" value="beta-carbonic anhydrase, cab"/>
    <property type="match status" value="1"/>
</dbReference>
<dbReference type="InterPro" id="IPR015892">
    <property type="entry name" value="Carbonic_anhydrase_CS"/>
</dbReference>
<dbReference type="AlphaFoldDB" id="A0A2X3MKS6"/>
<reference evidence="8" key="1">
    <citation type="submission" date="2018-05" db="EMBL/GenBank/DDBJ databases">
        <authorList>
            <person name="Hao L."/>
        </authorList>
    </citation>
    <scope>NUCLEOTIDE SEQUENCE [LARGE SCALE GENOMIC DNA]</scope>
</reference>
<keyword evidence="6" id="KW-0479">Metal-binding</keyword>
<accession>A0A2X3MKS6</accession>
<feature type="binding site" evidence="6">
    <location>
        <position position="110"/>
    </location>
    <ligand>
        <name>Zn(2+)</name>
        <dbReference type="ChEBI" id="CHEBI:29105"/>
    </ligand>
</feature>
<dbReference type="InterPro" id="IPR036874">
    <property type="entry name" value="Carbonic_anhydrase_sf"/>
</dbReference>
<feature type="binding site" evidence="6">
    <location>
        <position position="107"/>
    </location>
    <ligand>
        <name>Zn(2+)</name>
        <dbReference type="ChEBI" id="CHEBI:29105"/>
    </ligand>
</feature>
<dbReference type="Proteomes" id="UP000249818">
    <property type="component" value="Chromosome BARAN1"/>
</dbReference>
<feature type="binding site" evidence="6">
    <location>
        <position position="56"/>
    </location>
    <ligand>
        <name>Zn(2+)</name>
        <dbReference type="ChEBI" id="CHEBI:29105"/>
    </ligand>
</feature>
<dbReference type="GO" id="GO:0004089">
    <property type="term" value="F:carbonate dehydratase activity"/>
    <property type="evidence" value="ECO:0007669"/>
    <property type="project" value="UniProtKB-EC"/>
</dbReference>
<gene>
    <name evidence="7" type="ORF">BARAN1_0731</name>
</gene>
<evidence type="ECO:0000256" key="6">
    <source>
        <dbReference type="PIRSR" id="PIRSR601765-1"/>
    </source>
</evidence>
<dbReference type="Gene3D" id="3.40.1050.10">
    <property type="entry name" value="Carbonic anhydrase"/>
    <property type="match status" value="1"/>
</dbReference>
<evidence type="ECO:0000256" key="4">
    <source>
        <dbReference type="ARBA" id="ARBA00023239"/>
    </source>
</evidence>
<dbReference type="KEGG" id="bana:BARAN1_0731"/>
<organism evidence="7 8">
    <name type="scientific">Candidatus Bipolaricaulis anaerobius</name>
    <dbReference type="NCBI Taxonomy" id="2026885"/>
    <lineage>
        <taxon>Bacteria</taxon>
        <taxon>Candidatus Bipolaricaulota</taxon>
        <taxon>Candidatus Bipolaricaulia</taxon>
        <taxon>Candidatus Bipolaricaulales</taxon>
        <taxon>Candidatus Bipolaricaulaceae</taxon>
        <taxon>Candidatus Bipolaricaulis</taxon>
    </lineage>
</organism>
<evidence type="ECO:0000256" key="1">
    <source>
        <dbReference type="ARBA" id="ARBA00006217"/>
    </source>
</evidence>
<sequence length="206" mass="21763">MGRNDPVDPAPLLQLLADGNQRHARGAHRHPHQDVSRRVDLASGQRPWAAILGCSDSRVPPEIVFDQGLGDLFVVRTAGHVCDAAVTASLSYAVVHLHVPLVVVLGHGGCGAVQAALNRRPAEPADCLCTAIEPAIAVARLGPGDLSALTVRFHVQRTVEHVRGALPGLPRADVVGAVYDLASGIVEFLDLLSPLDLAWPPGRMPQ</sequence>
<dbReference type="EC" id="4.2.1.1" evidence="2"/>
<dbReference type="PANTHER" id="PTHR11002">
    <property type="entry name" value="CARBONIC ANHYDRASE"/>
    <property type="match status" value="1"/>
</dbReference>
<dbReference type="Pfam" id="PF00484">
    <property type="entry name" value="Pro_CA"/>
    <property type="match status" value="1"/>
</dbReference>
<dbReference type="SMART" id="SM00947">
    <property type="entry name" value="Pro_CA"/>
    <property type="match status" value="1"/>
</dbReference>
<keyword evidence="3 6" id="KW-0862">Zinc</keyword>
<protein>
    <recommendedName>
        <fullName evidence="2">carbonic anhydrase</fullName>
        <ecNumber evidence="2">4.2.1.1</ecNumber>
    </recommendedName>
</protein>
<dbReference type="EMBL" id="LS483254">
    <property type="protein sequence ID" value="SQD92755.1"/>
    <property type="molecule type" value="Genomic_DNA"/>
</dbReference>
<name>A0A2X3MKS6_9BACT</name>
<proteinExistence type="inferred from homology"/>
<evidence type="ECO:0000256" key="5">
    <source>
        <dbReference type="ARBA" id="ARBA00048348"/>
    </source>
</evidence>